<evidence type="ECO:0000313" key="1">
    <source>
        <dbReference type="EMBL" id="AFY94064.1"/>
    </source>
</evidence>
<sequence length="186" mass="19306">MNKFTIATILGITTTATLVTLVAPAYGASLTGSLANADAIASLPFNSDGSELTFRSLSYNGGTNAAGTVIPAGGFSPVLTIFTASGSYFNEYTDVEDLNFTATLLPGNYQAVISTFGRFFDSANKTNISQGFDGSGDFFGRNANYAVDIVAVPEPSSSIGIMLAGLSAFKLKRKLVAAKKAGLDRL</sequence>
<dbReference type="NCBIfam" id="NF038127">
    <property type="entry name" value="FDP_fam"/>
    <property type="match status" value="1"/>
</dbReference>
<reference evidence="1 2" key="1">
    <citation type="submission" date="2012-05" db="EMBL/GenBank/DDBJ databases">
        <title>Finished chromosome of genome of Chamaesiphon sp. PCC 6605.</title>
        <authorList>
            <consortium name="US DOE Joint Genome Institute"/>
            <person name="Gugger M."/>
            <person name="Coursin T."/>
            <person name="Rippka R."/>
            <person name="Tandeau De Marsac N."/>
            <person name="Huntemann M."/>
            <person name="Wei C.-L."/>
            <person name="Han J."/>
            <person name="Detter J.C."/>
            <person name="Han C."/>
            <person name="Tapia R."/>
            <person name="Chen A."/>
            <person name="Kyrpides N."/>
            <person name="Mavromatis K."/>
            <person name="Markowitz V."/>
            <person name="Szeto E."/>
            <person name="Ivanova N."/>
            <person name="Pagani I."/>
            <person name="Pati A."/>
            <person name="Goodwin L."/>
            <person name="Nordberg H.P."/>
            <person name="Cantor M.N."/>
            <person name="Hua S.X."/>
            <person name="Woyke T."/>
            <person name="Kerfeld C.A."/>
        </authorList>
    </citation>
    <scope>NUCLEOTIDE SEQUENCE [LARGE SCALE GENOMIC DNA]</scope>
    <source>
        <strain evidence="2">ATCC 27169 / PCC 6605</strain>
    </source>
</reference>
<evidence type="ECO:0000313" key="2">
    <source>
        <dbReference type="Proteomes" id="UP000010366"/>
    </source>
</evidence>
<protein>
    <submittedName>
        <fullName evidence="1">PEP-CTERM putative exosortase interaction domain-containing protein</fullName>
    </submittedName>
</protein>
<dbReference type="OrthoDB" id="573277at2"/>
<dbReference type="RefSeq" id="WP_015160207.1">
    <property type="nucleotide sequence ID" value="NC_019697.1"/>
</dbReference>
<name>K9UIN0_CHAP6</name>
<keyword evidence="2" id="KW-1185">Reference proteome</keyword>
<dbReference type="eggNOG" id="ENOG5032VW6">
    <property type="taxonomic scope" value="Bacteria"/>
</dbReference>
<dbReference type="InterPro" id="IPR013424">
    <property type="entry name" value="Ice-binding_C"/>
</dbReference>
<dbReference type="Proteomes" id="UP000010366">
    <property type="component" value="Chromosome"/>
</dbReference>
<organism evidence="1 2">
    <name type="scientific">Chamaesiphon minutus (strain ATCC 27169 / PCC 6605)</name>
    <dbReference type="NCBI Taxonomy" id="1173020"/>
    <lineage>
        <taxon>Bacteria</taxon>
        <taxon>Bacillati</taxon>
        <taxon>Cyanobacteriota</taxon>
        <taxon>Cyanophyceae</taxon>
        <taxon>Gomontiellales</taxon>
        <taxon>Chamaesiphonaceae</taxon>
        <taxon>Chamaesiphon</taxon>
    </lineage>
</organism>
<proteinExistence type="predicted"/>
<dbReference type="AlphaFoldDB" id="K9UIN0"/>
<accession>K9UIN0</accession>
<gene>
    <name evidence="1" type="ORF">Cha6605_3032</name>
</gene>
<dbReference type="KEGG" id="cmp:Cha6605_3032"/>
<dbReference type="NCBIfam" id="TIGR02595">
    <property type="entry name" value="PEP_CTERM"/>
    <property type="match status" value="1"/>
</dbReference>
<dbReference type="EMBL" id="CP003600">
    <property type="protein sequence ID" value="AFY94064.1"/>
    <property type="molecule type" value="Genomic_DNA"/>
</dbReference>
<dbReference type="HOGENOM" id="CLU_1452008_0_0_3"/>